<comment type="catalytic activity">
    <reaction evidence="7">
        <text>L-threonyl-[protein] + ATP = O-phospho-L-threonyl-[protein] + ADP + H(+)</text>
        <dbReference type="Rhea" id="RHEA:46608"/>
        <dbReference type="Rhea" id="RHEA-COMP:11060"/>
        <dbReference type="Rhea" id="RHEA-COMP:11605"/>
        <dbReference type="ChEBI" id="CHEBI:15378"/>
        <dbReference type="ChEBI" id="CHEBI:30013"/>
        <dbReference type="ChEBI" id="CHEBI:30616"/>
        <dbReference type="ChEBI" id="CHEBI:61977"/>
        <dbReference type="ChEBI" id="CHEBI:456216"/>
        <dbReference type="EC" id="2.7.11.1"/>
    </reaction>
</comment>
<keyword evidence="11" id="KW-0812">Transmembrane</keyword>
<dbReference type="InterPro" id="IPR000719">
    <property type="entry name" value="Prot_kinase_dom"/>
</dbReference>
<keyword evidence="5" id="KW-0418">Kinase</keyword>
<protein>
    <recommendedName>
        <fullName evidence="1">non-specific serine/threonine protein kinase</fullName>
        <ecNumber evidence="1">2.7.11.1</ecNumber>
    </recommendedName>
</protein>
<feature type="compositionally biased region" description="Low complexity" evidence="10">
    <location>
        <begin position="444"/>
        <end position="461"/>
    </location>
</feature>
<dbReference type="PANTHER" id="PTHR44329:SF285">
    <property type="entry name" value="V-MOS MOLONEY MURINE SARCOMA VIRAL ONCO HOMOLOG"/>
    <property type="match status" value="1"/>
</dbReference>
<feature type="binding site" evidence="9">
    <location>
        <position position="581"/>
    </location>
    <ligand>
        <name>ATP</name>
        <dbReference type="ChEBI" id="CHEBI:30616"/>
    </ligand>
</feature>
<dbReference type="Gene3D" id="1.10.510.10">
    <property type="entry name" value="Transferase(Phosphotransferase) domain 1"/>
    <property type="match status" value="1"/>
</dbReference>
<dbReference type="InterPro" id="IPR051681">
    <property type="entry name" value="Ser/Thr_Kinases-Pseudokinases"/>
</dbReference>
<dbReference type="PROSITE" id="PS50011">
    <property type="entry name" value="PROTEIN_KINASE_DOM"/>
    <property type="match status" value="1"/>
</dbReference>
<feature type="transmembrane region" description="Helical" evidence="11">
    <location>
        <begin position="397"/>
        <end position="420"/>
    </location>
</feature>
<feature type="domain" description="Protein kinase" evidence="12">
    <location>
        <begin position="554"/>
        <end position="803"/>
    </location>
</feature>
<reference evidence="13" key="1">
    <citation type="submission" date="2020-11" db="EMBL/GenBank/DDBJ databases">
        <title>Chlorella ohadii genome sequencing and assembly.</title>
        <authorList>
            <person name="Murik O."/>
            <person name="Treves H."/>
            <person name="Kedem I."/>
            <person name="Shotland Y."/>
            <person name="Kaplan A."/>
        </authorList>
    </citation>
    <scope>NUCLEOTIDE SEQUENCE</scope>
    <source>
        <strain evidence="13">1</strain>
    </source>
</reference>
<evidence type="ECO:0000256" key="3">
    <source>
        <dbReference type="ARBA" id="ARBA00022679"/>
    </source>
</evidence>
<organism evidence="13 14">
    <name type="scientific">Chlorella ohadii</name>
    <dbReference type="NCBI Taxonomy" id="2649997"/>
    <lineage>
        <taxon>Eukaryota</taxon>
        <taxon>Viridiplantae</taxon>
        <taxon>Chlorophyta</taxon>
        <taxon>core chlorophytes</taxon>
        <taxon>Trebouxiophyceae</taxon>
        <taxon>Chlorellales</taxon>
        <taxon>Chlorellaceae</taxon>
        <taxon>Chlorella clade</taxon>
        <taxon>Chlorella</taxon>
    </lineage>
</organism>
<dbReference type="PROSITE" id="PS00107">
    <property type="entry name" value="PROTEIN_KINASE_ATP"/>
    <property type="match status" value="1"/>
</dbReference>
<dbReference type="InterPro" id="IPR011009">
    <property type="entry name" value="Kinase-like_dom_sf"/>
</dbReference>
<sequence>MPPLAVSGPGVQVTTVFPPSRVFDVSTFKFTEISGQGMLEGDLPCPGSLEAGRCVLTNFADAILMCYASDGRCKSVTIYMNGTDGCSSTPVAVLSSASPNPDTTFVSQGVSTLLDFDPILPWPWFLYEEEGRFLPPTDAELAANNASLAANGTAWYGCVLGQCVASGKRVDLVDGVASPDDCCRLCSQRYEGSAAANASVPCNAWTHCEREEGCAWAGSKDNPTQLRLAKGQCQLQWQEISDINAGVPLFVAAKGEQSEFQCGSPVSFWAPDLPGFKRLPGRGTFLYGRYNCSGSLRPGFDCARPPDTLDNLAQGCLQDPRCLCMPVKQTLPPPTGLNEAGRPQLAWQPPKYVNASSRFRGFYKNAQDPEQTLFVPTTVLYVVDGDKGAGGTSGLSAGAIAGIVVGSTAVVAALAGLAWWRQRRRRQLWRQDMAAGQEAGVCTPKAAGKASPGGSSSSSPACGREPPASGASPARVVPLPPLSASPHSSGLSSEQSALPELVQHVEQHDAAAARSLGLAAQASEHVLLSATTLPPRLREWVVDPSAVEYLRWPNGSPIEIGRGASARVYKALLNGETVAAKEVDIGQSPALQEAFITECLRLQQLRHPNIVQLMGVTVSGAKGLVLLEYAEGRDLRAALDVRAAGTDERLFGWHRRGKRVALQLARALNYLHNNKNIVHLDVKSANVLLTAAGEARLADVGFSKQKLNTFLSDIQLTGTLAWAAPELLMGNQKVTSAVDVYSFGVVLWEIITGQRPQRGQLRTPHVPNECCLETRALLMECLDTDPAVRPTAGQLVARLNELVYPPAQPPPASVLHRLRVAADPARQWLGVDAAQLQAPATEPASQVLQAGTAGAAAAEHTTAANHVSSSPPLGGRAPLSFSAGAGGVLFAGSAWARGLHPAAGAGVSAAQPFETGMPAPPAQAQLQ</sequence>
<dbReference type="PANTHER" id="PTHR44329">
    <property type="entry name" value="SERINE/THREONINE-PROTEIN KINASE TNNI3K-RELATED"/>
    <property type="match status" value="1"/>
</dbReference>
<dbReference type="InterPro" id="IPR008271">
    <property type="entry name" value="Ser/Thr_kinase_AS"/>
</dbReference>
<evidence type="ECO:0000313" key="13">
    <source>
        <dbReference type="EMBL" id="KAI7845918.1"/>
    </source>
</evidence>
<feature type="compositionally biased region" description="Low complexity" evidence="10">
    <location>
        <begin position="484"/>
        <end position="493"/>
    </location>
</feature>
<accession>A0AAD5DZZ4</accession>
<evidence type="ECO:0000256" key="6">
    <source>
        <dbReference type="ARBA" id="ARBA00022840"/>
    </source>
</evidence>
<proteinExistence type="predicted"/>
<evidence type="ECO:0000256" key="9">
    <source>
        <dbReference type="PROSITE-ProRule" id="PRU10141"/>
    </source>
</evidence>
<evidence type="ECO:0000256" key="11">
    <source>
        <dbReference type="SAM" id="Phobius"/>
    </source>
</evidence>
<keyword evidence="14" id="KW-1185">Reference proteome</keyword>
<evidence type="ECO:0000259" key="12">
    <source>
        <dbReference type="PROSITE" id="PS50011"/>
    </source>
</evidence>
<feature type="region of interest" description="Disordered" evidence="10">
    <location>
        <begin position="443"/>
        <end position="496"/>
    </location>
</feature>
<evidence type="ECO:0000256" key="8">
    <source>
        <dbReference type="ARBA" id="ARBA00048679"/>
    </source>
</evidence>
<comment type="caution">
    <text evidence="13">The sequence shown here is derived from an EMBL/GenBank/DDBJ whole genome shotgun (WGS) entry which is preliminary data.</text>
</comment>
<evidence type="ECO:0000313" key="14">
    <source>
        <dbReference type="Proteomes" id="UP001205105"/>
    </source>
</evidence>
<dbReference type="InterPro" id="IPR017441">
    <property type="entry name" value="Protein_kinase_ATP_BS"/>
</dbReference>
<gene>
    <name evidence="13" type="ORF">COHA_000464</name>
</gene>
<dbReference type="GO" id="GO:0005524">
    <property type="term" value="F:ATP binding"/>
    <property type="evidence" value="ECO:0007669"/>
    <property type="project" value="UniProtKB-UniRule"/>
</dbReference>
<keyword evidence="3" id="KW-0808">Transferase</keyword>
<evidence type="ECO:0000256" key="2">
    <source>
        <dbReference type="ARBA" id="ARBA00022527"/>
    </source>
</evidence>
<dbReference type="SMART" id="SM00220">
    <property type="entry name" value="S_TKc"/>
    <property type="match status" value="1"/>
</dbReference>
<name>A0AAD5DZZ4_9CHLO</name>
<dbReference type="GO" id="GO:0004674">
    <property type="term" value="F:protein serine/threonine kinase activity"/>
    <property type="evidence" value="ECO:0007669"/>
    <property type="project" value="UniProtKB-KW"/>
</dbReference>
<evidence type="ECO:0000256" key="7">
    <source>
        <dbReference type="ARBA" id="ARBA00047899"/>
    </source>
</evidence>
<dbReference type="Proteomes" id="UP001205105">
    <property type="component" value="Unassembled WGS sequence"/>
</dbReference>
<keyword evidence="2" id="KW-0723">Serine/threonine-protein kinase</keyword>
<evidence type="ECO:0000256" key="1">
    <source>
        <dbReference type="ARBA" id="ARBA00012513"/>
    </source>
</evidence>
<dbReference type="SUPFAM" id="SSF56112">
    <property type="entry name" value="Protein kinase-like (PK-like)"/>
    <property type="match status" value="1"/>
</dbReference>
<keyword evidence="4 9" id="KW-0547">Nucleotide-binding</keyword>
<evidence type="ECO:0000256" key="10">
    <source>
        <dbReference type="SAM" id="MobiDB-lite"/>
    </source>
</evidence>
<keyword evidence="11" id="KW-0472">Membrane</keyword>
<comment type="catalytic activity">
    <reaction evidence="8">
        <text>L-seryl-[protein] + ATP = O-phospho-L-seryl-[protein] + ADP + H(+)</text>
        <dbReference type="Rhea" id="RHEA:17989"/>
        <dbReference type="Rhea" id="RHEA-COMP:9863"/>
        <dbReference type="Rhea" id="RHEA-COMP:11604"/>
        <dbReference type="ChEBI" id="CHEBI:15378"/>
        <dbReference type="ChEBI" id="CHEBI:29999"/>
        <dbReference type="ChEBI" id="CHEBI:30616"/>
        <dbReference type="ChEBI" id="CHEBI:83421"/>
        <dbReference type="ChEBI" id="CHEBI:456216"/>
        <dbReference type="EC" id="2.7.11.1"/>
    </reaction>
</comment>
<dbReference type="EMBL" id="JADXDR010000011">
    <property type="protein sequence ID" value="KAI7845918.1"/>
    <property type="molecule type" value="Genomic_DNA"/>
</dbReference>
<dbReference type="AlphaFoldDB" id="A0AAD5DZZ4"/>
<evidence type="ECO:0000256" key="5">
    <source>
        <dbReference type="ARBA" id="ARBA00022777"/>
    </source>
</evidence>
<dbReference type="EC" id="2.7.11.1" evidence="1"/>
<dbReference type="PROSITE" id="PS00108">
    <property type="entry name" value="PROTEIN_KINASE_ST"/>
    <property type="match status" value="1"/>
</dbReference>
<dbReference type="Pfam" id="PF00069">
    <property type="entry name" value="Pkinase"/>
    <property type="match status" value="1"/>
</dbReference>
<evidence type="ECO:0000256" key="4">
    <source>
        <dbReference type="ARBA" id="ARBA00022741"/>
    </source>
</evidence>
<keyword evidence="11" id="KW-1133">Transmembrane helix</keyword>
<keyword evidence="6 9" id="KW-0067">ATP-binding</keyword>